<keyword evidence="3 5" id="KW-0378">Hydrolase</keyword>
<feature type="active site" description="Charge relay system" evidence="5">
    <location>
        <position position="129"/>
    </location>
</feature>
<dbReference type="InterPro" id="IPR015500">
    <property type="entry name" value="Peptidase_S8_subtilisin-rel"/>
</dbReference>
<dbReference type="PROSITE" id="PS51892">
    <property type="entry name" value="SUBTILASE"/>
    <property type="match status" value="1"/>
</dbReference>
<dbReference type="OrthoDB" id="9795680at2"/>
<comment type="similarity">
    <text evidence="1 5">Belongs to the peptidase S8 family.</text>
</comment>
<dbReference type="AlphaFoldDB" id="A0A2T0KF91"/>
<keyword evidence="2 5" id="KW-0645">Protease</keyword>
<comment type="caution">
    <text evidence="8">The sequence shown here is derived from an EMBL/GenBank/DDBJ whole genome shotgun (WGS) entry which is preliminary data.</text>
</comment>
<dbReference type="PROSITE" id="PS51318">
    <property type="entry name" value="TAT"/>
    <property type="match status" value="1"/>
</dbReference>
<evidence type="ECO:0000256" key="1">
    <source>
        <dbReference type="ARBA" id="ARBA00011073"/>
    </source>
</evidence>
<accession>A0A2T0KF91</accession>
<dbReference type="PRINTS" id="PR00723">
    <property type="entry name" value="SUBTILISIN"/>
</dbReference>
<proteinExistence type="inferred from homology"/>
<keyword evidence="4 5" id="KW-0720">Serine protease</keyword>
<dbReference type="GO" id="GO:0006508">
    <property type="term" value="P:proteolysis"/>
    <property type="evidence" value="ECO:0007669"/>
    <property type="project" value="UniProtKB-KW"/>
</dbReference>
<dbReference type="InterPro" id="IPR036852">
    <property type="entry name" value="Peptidase_S8/S53_dom_sf"/>
</dbReference>
<dbReference type="PANTHER" id="PTHR43806">
    <property type="entry name" value="PEPTIDASE S8"/>
    <property type="match status" value="1"/>
</dbReference>
<evidence type="ECO:0000313" key="9">
    <source>
        <dbReference type="Proteomes" id="UP000239415"/>
    </source>
</evidence>
<dbReference type="SUPFAM" id="SSF52743">
    <property type="entry name" value="Subtilisin-like"/>
    <property type="match status" value="1"/>
</dbReference>
<dbReference type="EMBL" id="PVMZ01000005">
    <property type="protein sequence ID" value="PRX22035.1"/>
    <property type="molecule type" value="Genomic_DNA"/>
</dbReference>
<feature type="active site" description="Charge relay system" evidence="5">
    <location>
        <position position="92"/>
    </location>
</feature>
<dbReference type="Pfam" id="PF00082">
    <property type="entry name" value="Peptidase_S8"/>
    <property type="match status" value="1"/>
</dbReference>
<dbReference type="InterPro" id="IPR000209">
    <property type="entry name" value="Peptidase_S8/S53_dom"/>
</dbReference>
<dbReference type="Gene3D" id="3.40.50.200">
    <property type="entry name" value="Peptidase S8/S53 domain"/>
    <property type="match status" value="1"/>
</dbReference>
<evidence type="ECO:0000256" key="4">
    <source>
        <dbReference type="ARBA" id="ARBA00022825"/>
    </source>
</evidence>
<dbReference type="Proteomes" id="UP000239415">
    <property type="component" value="Unassembled WGS sequence"/>
</dbReference>
<gene>
    <name evidence="8" type="ORF">CLV67_105212</name>
</gene>
<name>A0A2T0KF91_9ACTN</name>
<feature type="active site" description="Charge relay system" evidence="5">
    <location>
        <position position="319"/>
    </location>
</feature>
<feature type="chain" id="PRO_5015730490" evidence="6">
    <location>
        <begin position="36"/>
        <end position="510"/>
    </location>
</feature>
<dbReference type="InterPro" id="IPR050131">
    <property type="entry name" value="Peptidase_S8_subtilisin-like"/>
</dbReference>
<keyword evidence="9" id="KW-1185">Reference proteome</keyword>
<dbReference type="PANTHER" id="PTHR43806:SF11">
    <property type="entry name" value="CEREVISIN-RELATED"/>
    <property type="match status" value="1"/>
</dbReference>
<keyword evidence="6" id="KW-0732">Signal</keyword>
<dbReference type="InterPro" id="IPR006311">
    <property type="entry name" value="TAT_signal"/>
</dbReference>
<evidence type="ECO:0000256" key="5">
    <source>
        <dbReference type="PROSITE-ProRule" id="PRU01240"/>
    </source>
</evidence>
<reference evidence="8 9" key="1">
    <citation type="submission" date="2018-03" db="EMBL/GenBank/DDBJ databases">
        <title>Genomic Encyclopedia of Archaeal and Bacterial Type Strains, Phase II (KMG-II): from individual species to whole genera.</title>
        <authorList>
            <person name="Goeker M."/>
        </authorList>
    </citation>
    <scope>NUCLEOTIDE SEQUENCE [LARGE SCALE GENOMIC DNA]</scope>
    <source>
        <strain evidence="8 9">DSM 43146</strain>
    </source>
</reference>
<dbReference type="GO" id="GO:0004252">
    <property type="term" value="F:serine-type endopeptidase activity"/>
    <property type="evidence" value="ECO:0007669"/>
    <property type="project" value="UniProtKB-UniRule"/>
</dbReference>
<evidence type="ECO:0000256" key="6">
    <source>
        <dbReference type="SAM" id="SignalP"/>
    </source>
</evidence>
<organism evidence="8 9">
    <name type="scientific">Actinoplanes italicus</name>
    <dbReference type="NCBI Taxonomy" id="113567"/>
    <lineage>
        <taxon>Bacteria</taxon>
        <taxon>Bacillati</taxon>
        <taxon>Actinomycetota</taxon>
        <taxon>Actinomycetes</taxon>
        <taxon>Micromonosporales</taxon>
        <taxon>Micromonosporaceae</taxon>
        <taxon>Actinoplanes</taxon>
    </lineage>
</organism>
<feature type="signal peptide" evidence="6">
    <location>
        <begin position="1"/>
        <end position="35"/>
    </location>
</feature>
<evidence type="ECO:0000259" key="7">
    <source>
        <dbReference type="Pfam" id="PF00082"/>
    </source>
</evidence>
<evidence type="ECO:0000313" key="8">
    <source>
        <dbReference type="EMBL" id="PRX22035.1"/>
    </source>
</evidence>
<sequence length="510" mass="52051">MRARNPLRRRARMATAAIAAGVLPLALAAAAPAQAAPSRAGLGADDWSGIWLSNGGTTSTTSTLAQVRTTIGADTGAAKSLTGKGVGIALIDTGVAPVPGIPAAQVVNGPDLSFESQSSSLRYLDTYGHGTHMAGIIIGNDTATGTKGIAPGAKLTSIKVGTANGAVDVTQMIAAIDWVVENRNHDPSNPIRIISLSYGTGGNPTVWNDPLSLAVQQAAKAGITVVAAAGNQGNGYGKLTHPAADYYALSVGATASNGTTDPSDDTLTSFTNLSTNGRPLDVLAPGTSIPSLRVPGSNVDNSFPTARVGDTLFRGSGTSQAAAVTAAAAALVLQARPTLTSGQLKNVLMQGTWLPKLVSEGQGAKQLDVNLALAATPGQTWTSGDSDGSGTLEATRGSSHVVANNVTLTGQNSIFGPFDTAGWAAKTKAQTAWSGGVWMGHRMAADGWNGTSFASKTWGSATWAGGAWGGTNSWTDPAWSGRTWNGRFWAAGTWTGRFWASDDWSTGYWG</sequence>
<protein>
    <submittedName>
        <fullName evidence="8">Serine protease AprX</fullName>
    </submittedName>
</protein>
<evidence type="ECO:0000256" key="3">
    <source>
        <dbReference type="ARBA" id="ARBA00022801"/>
    </source>
</evidence>
<feature type="domain" description="Peptidase S8/S53" evidence="7">
    <location>
        <begin position="83"/>
        <end position="352"/>
    </location>
</feature>
<evidence type="ECO:0000256" key="2">
    <source>
        <dbReference type="ARBA" id="ARBA00022670"/>
    </source>
</evidence>
<dbReference type="RefSeq" id="WP_106318622.1">
    <property type="nucleotide sequence ID" value="NZ_BOMO01000035.1"/>
</dbReference>